<dbReference type="Pfam" id="PF00201">
    <property type="entry name" value="UDPGT"/>
    <property type="match status" value="1"/>
</dbReference>
<comment type="similarity">
    <text evidence="1 3">Belongs to the UDP-glycosyltransferase family.</text>
</comment>
<dbReference type="PANTHER" id="PTHR48044">
    <property type="entry name" value="GLYCOSYLTRANSFERASE"/>
    <property type="match status" value="1"/>
</dbReference>
<dbReference type="InterPro" id="IPR035595">
    <property type="entry name" value="UDP_glycos_trans_CS"/>
</dbReference>
<dbReference type="PROSITE" id="PS00375">
    <property type="entry name" value="UDPGT"/>
    <property type="match status" value="1"/>
</dbReference>
<dbReference type="InterPro" id="IPR058980">
    <property type="entry name" value="Glyco_transf_N"/>
</dbReference>
<dbReference type="SUPFAM" id="SSF53756">
    <property type="entry name" value="UDP-Glycosyltransferase/glycogen phosphorylase"/>
    <property type="match status" value="1"/>
</dbReference>
<evidence type="ECO:0000256" key="3">
    <source>
        <dbReference type="RuleBase" id="RU003718"/>
    </source>
</evidence>
<keyword evidence="3" id="KW-0328">Glycosyltransferase</keyword>
<evidence type="ECO:0000256" key="4">
    <source>
        <dbReference type="RuleBase" id="RU362057"/>
    </source>
</evidence>
<dbReference type="InterPro" id="IPR002213">
    <property type="entry name" value="UDP_glucos_trans"/>
</dbReference>
<evidence type="ECO:0000259" key="6">
    <source>
        <dbReference type="Pfam" id="PF26168"/>
    </source>
</evidence>
<gene>
    <name evidence="7" type="ORF">URODEC1_LOCUS78481</name>
</gene>
<dbReference type="CDD" id="cd03784">
    <property type="entry name" value="GT1_Gtf-like"/>
    <property type="match status" value="1"/>
</dbReference>
<dbReference type="EC" id="2.4.1.-" evidence="4"/>
<dbReference type="EMBL" id="OZ075140">
    <property type="protein sequence ID" value="CAL5026025.1"/>
    <property type="molecule type" value="Genomic_DNA"/>
</dbReference>
<feature type="compositionally biased region" description="Polar residues" evidence="5">
    <location>
        <begin position="1"/>
        <end position="14"/>
    </location>
</feature>
<evidence type="ECO:0000256" key="1">
    <source>
        <dbReference type="ARBA" id="ARBA00009995"/>
    </source>
</evidence>
<dbReference type="GO" id="GO:0008194">
    <property type="term" value="F:UDP-glycosyltransferase activity"/>
    <property type="evidence" value="ECO:0007669"/>
    <property type="project" value="UniProtKB-ARBA"/>
</dbReference>
<organism evidence="7 8">
    <name type="scientific">Urochloa decumbens</name>
    <dbReference type="NCBI Taxonomy" id="240449"/>
    <lineage>
        <taxon>Eukaryota</taxon>
        <taxon>Viridiplantae</taxon>
        <taxon>Streptophyta</taxon>
        <taxon>Embryophyta</taxon>
        <taxon>Tracheophyta</taxon>
        <taxon>Spermatophyta</taxon>
        <taxon>Magnoliopsida</taxon>
        <taxon>Liliopsida</taxon>
        <taxon>Poales</taxon>
        <taxon>Poaceae</taxon>
        <taxon>PACMAD clade</taxon>
        <taxon>Panicoideae</taxon>
        <taxon>Panicodae</taxon>
        <taxon>Paniceae</taxon>
        <taxon>Melinidinae</taxon>
        <taxon>Urochloa</taxon>
    </lineage>
</organism>
<evidence type="ECO:0000313" key="7">
    <source>
        <dbReference type="EMBL" id="CAL5026025.1"/>
    </source>
</evidence>
<feature type="region of interest" description="Disordered" evidence="5">
    <location>
        <begin position="1"/>
        <end position="28"/>
    </location>
</feature>
<dbReference type="PANTHER" id="PTHR48044:SF34">
    <property type="entry name" value="GLYCOSYLTRANSFERASE"/>
    <property type="match status" value="1"/>
</dbReference>
<sequence length="515" mass="55776">MAPSSGVSTAVSTADSHRGGEGRLIFSSHPSAPALATQTGKLAAEDNAPHSPMDSVAVVVVPFPAQGHLNQLLHIALHLAWRGLPVHYAAPAEHVRQARARVHGWDEDAVRRVEFHELAISEYVSPPPDPAAGSPFPSHLMPLFEAFLADAPAAVAALLRGVSASHRRVVVVYDIINAFAAEEAARLPNGEGYAFHCTAASSSVGHMDGGAALLRDVHGLDYAPIHDFVTEEWVECVTERARIAQTVPSSAGMLMNTSRPLEGEFIDFIAGQLAAGGKKVFSIGPVNPMLDVSKLNKQGTTRHECLDWLDKQPAASVLYVSFGSMSSLRSEQIEELAMALHGSKQRFIWVLRDADRGNVFADDSGESRHAKFLTKFTKETEGTGLLITEWAPQLEILAHPSTAAFMSHCGWNSTMESMTYGKPILAWPMHSDQPWDAELVCKYLKVGFLVRPYEKHAEVIPAASIEQMIEKMMVSDEGRAVRQRAVVLGEAVRASVAAGGSSHKDIEDFIAHITR</sequence>
<dbReference type="FunFam" id="3.40.50.2000:FF:000060">
    <property type="entry name" value="Glycosyltransferase"/>
    <property type="match status" value="1"/>
</dbReference>
<accession>A0ABC9CU04</accession>
<dbReference type="Gene3D" id="3.40.50.2000">
    <property type="entry name" value="Glycogen Phosphorylase B"/>
    <property type="match status" value="2"/>
</dbReference>
<dbReference type="GO" id="GO:1901137">
    <property type="term" value="P:carbohydrate derivative biosynthetic process"/>
    <property type="evidence" value="ECO:0007669"/>
    <property type="project" value="UniProtKB-ARBA"/>
</dbReference>
<keyword evidence="2 3" id="KW-0808">Transferase</keyword>
<dbReference type="AlphaFoldDB" id="A0ABC9CU04"/>
<protein>
    <recommendedName>
        <fullName evidence="4">Glycosyltransferase</fullName>
        <ecNumber evidence="4">2.4.1.-</ecNumber>
    </recommendedName>
</protein>
<reference evidence="7" key="1">
    <citation type="submission" date="2024-10" db="EMBL/GenBank/DDBJ databases">
        <authorList>
            <person name="Ryan C."/>
        </authorList>
    </citation>
    <scope>NUCLEOTIDE SEQUENCE [LARGE SCALE GENOMIC DNA]</scope>
</reference>
<evidence type="ECO:0000313" key="8">
    <source>
        <dbReference type="Proteomes" id="UP001497457"/>
    </source>
</evidence>
<dbReference type="Proteomes" id="UP001497457">
    <property type="component" value="Chromosome 30rd"/>
</dbReference>
<evidence type="ECO:0000256" key="5">
    <source>
        <dbReference type="SAM" id="MobiDB-lite"/>
    </source>
</evidence>
<evidence type="ECO:0000256" key="2">
    <source>
        <dbReference type="ARBA" id="ARBA00022679"/>
    </source>
</evidence>
<proteinExistence type="inferred from homology"/>
<name>A0ABC9CU04_9POAL</name>
<feature type="domain" description="Glycosyltransferase N-terminal" evidence="6">
    <location>
        <begin position="54"/>
        <end position="288"/>
    </location>
</feature>
<dbReference type="Pfam" id="PF26168">
    <property type="entry name" value="Glyco_transf_N"/>
    <property type="match status" value="1"/>
</dbReference>
<keyword evidence="8" id="KW-1185">Reference proteome</keyword>